<dbReference type="InterPro" id="IPR051790">
    <property type="entry name" value="Cytochrome_c-biogenesis_DsbD"/>
</dbReference>
<evidence type="ECO:0000256" key="2">
    <source>
        <dbReference type="ARBA" id="ARBA00006143"/>
    </source>
</evidence>
<dbReference type="Proteomes" id="UP000228767">
    <property type="component" value="Unassembled WGS sequence"/>
</dbReference>
<proteinExistence type="inferred from homology"/>
<accession>A0A2H0RDH2</accession>
<organism evidence="8 9">
    <name type="scientific">Candidatus Vogelbacteria bacterium CG10_big_fil_rev_8_21_14_0_10_51_16</name>
    <dbReference type="NCBI Taxonomy" id="1975045"/>
    <lineage>
        <taxon>Bacteria</taxon>
        <taxon>Candidatus Vogeliibacteriota</taxon>
    </lineage>
</organism>
<feature type="transmembrane region" description="Helical" evidence="6">
    <location>
        <begin position="124"/>
        <end position="147"/>
    </location>
</feature>
<comment type="caution">
    <text evidence="8">The sequence shown here is derived from an EMBL/GenBank/DDBJ whole genome shotgun (WGS) entry which is preliminary data.</text>
</comment>
<feature type="domain" description="Cytochrome C biogenesis protein transmembrane" evidence="7">
    <location>
        <begin position="5"/>
        <end position="210"/>
    </location>
</feature>
<comment type="similarity">
    <text evidence="2">Belongs to the DsbD family.</text>
</comment>
<evidence type="ECO:0000256" key="4">
    <source>
        <dbReference type="ARBA" id="ARBA00022989"/>
    </source>
</evidence>
<keyword evidence="5 6" id="KW-0472">Membrane</keyword>
<reference evidence="8 9" key="1">
    <citation type="submission" date="2017-09" db="EMBL/GenBank/DDBJ databases">
        <title>Depth-based differentiation of microbial function through sediment-hosted aquifers and enrichment of novel symbionts in the deep terrestrial subsurface.</title>
        <authorList>
            <person name="Probst A.J."/>
            <person name="Ladd B."/>
            <person name="Jarett J.K."/>
            <person name="Geller-Mcgrath D.E."/>
            <person name="Sieber C.M."/>
            <person name="Emerson J.B."/>
            <person name="Anantharaman K."/>
            <person name="Thomas B.C."/>
            <person name="Malmstrom R."/>
            <person name="Stieglmeier M."/>
            <person name="Klingl A."/>
            <person name="Woyke T."/>
            <person name="Ryan C.M."/>
            <person name="Banfield J.F."/>
        </authorList>
    </citation>
    <scope>NUCLEOTIDE SEQUENCE [LARGE SCALE GENOMIC DNA]</scope>
    <source>
        <strain evidence="8">CG10_big_fil_rev_8_21_14_0_10_51_16</strain>
    </source>
</reference>
<comment type="subcellular location">
    <subcellularLocation>
        <location evidence="1">Membrane</location>
        <topology evidence="1">Multi-pass membrane protein</topology>
    </subcellularLocation>
</comment>
<name>A0A2H0RDH2_9BACT</name>
<dbReference type="GO" id="GO:0017004">
    <property type="term" value="P:cytochrome complex assembly"/>
    <property type="evidence" value="ECO:0007669"/>
    <property type="project" value="InterPro"/>
</dbReference>
<evidence type="ECO:0000259" key="7">
    <source>
        <dbReference type="Pfam" id="PF02683"/>
    </source>
</evidence>
<keyword evidence="4 6" id="KW-1133">Transmembrane helix</keyword>
<gene>
    <name evidence="8" type="ORF">COV10_04325</name>
</gene>
<dbReference type="EMBL" id="PCYI01000028">
    <property type="protein sequence ID" value="PIR44523.1"/>
    <property type="molecule type" value="Genomic_DNA"/>
</dbReference>
<dbReference type="InterPro" id="IPR003834">
    <property type="entry name" value="Cyt_c_assmbl_TM_dom"/>
</dbReference>
<keyword evidence="3 6" id="KW-0812">Transmembrane</keyword>
<feature type="transmembrane region" description="Helical" evidence="6">
    <location>
        <begin position="71"/>
        <end position="94"/>
    </location>
</feature>
<dbReference type="AlphaFoldDB" id="A0A2H0RDH2"/>
<sequence>MSLFLISLLAGVLTVLAPCVLPVLPVIIGGSLGEEKRRAAPFIIIASLAVSIVIFTFLLRVSTAFIVIPQAFWTTLSGAILVGFGIIMVFPVVWEKLMFSLKIGRGSNQLLAQGMKKKSIAGDVLMGFALGPIFSTCSPTYAVILATVLPQSFALGFIYLLAYVFGLSAVLILIALIGQRFVEKLHLLSDPRGRFKRGLGVLFLLVGVFVLFGVDKKIESKLLDLNIFDVTKIENRLLESNK</sequence>
<evidence type="ECO:0000313" key="9">
    <source>
        <dbReference type="Proteomes" id="UP000228767"/>
    </source>
</evidence>
<evidence type="ECO:0000256" key="6">
    <source>
        <dbReference type="SAM" id="Phobius"/>
    </source>
</evidence>
<evidence type="ECO:0000313" key="8">
    <source>
        <dbReference type="EMBL" id="PIR44523.1"/>
    </source>
</evidence>
<evidence type="ECO:0000256" key="1">
    <source>
        <dbReference type="ARBA" id="ARBA00004141"/>
    </source>
</evidence>
<dbReference type="PANTHER" id="PTHR31272">
    <property type="entry name" value="CYTOCHROME C-TYPE BIOGENESIS PROTEIN HI_1454-RELATED"/>
    <property type="match status" value="1"/>
</dbReference>
<dbReference type="PANTHER" id="PTHR31272:SF9">
    <property type="entry name" value="BLL1027 PROTEIN"/>
    <property type="match status" value="1"/>
</dbReference>
<evidence type="ECO:0000256" key="5">
    <source>
        <dbReference type="ARBA" id="ARBA00023136"/>
    </source>
</evidence>
<evidence type="ECO:0000256" key="3">
    <source>
        <dbReference type="ARBA" id="ARBA00022692"/>
    </source>
</evidence>
<dbReference type="GO" id="GO:0016020">
    <property type="term" value="C:membrane"/>
    <property type="evidence" value="ECO:0007669"/>
    <property type="project" value="UniProtKB-SubCell"/>
</dbReference>
<feature type="transmembrane region" description="Helical" evidence="6">
    <location>
        <begin position="198"/>
        <end position="214"/>
    </location>
</feature>
<dbReference type="Pfam" id="PF02683">
    <property type="entry name" value="DsbD_TM"/>
    <property type="match status" value="1"/>
</dbReference>
<feature type="transmembrane region" description="Helical" evidence="6">
    <location>
        <begin position="6"/>
        <end position="27"/>
    </location>
</feature>
<feature type="transmembrane region" description="Helical" evidence="6">
    <location>
        <begin position="153"/>
        <end position="177"/>
    </location>
</feature>
<feature type="transmembrane region" description="Helical" evidence="6">
    <location>
        <begin position="39"/>
        <end position="59"/>
    </location>
</feature>
<protein>
    <submittedName>
        <fullName evidence="8">Cytochrome C biogenesis protein</fullName>
    </submittedName>
</protein>